<sequence>MSGFTITPRNQHDAVEALNSTVTASDGTIVYTTSTNVGLARSELTGAINWQTKTFRVGEKERPWKEHKRAHAKWKSTADWHWTAGIVYTMKAARFRVWTTPDFAGLRISDRGCTPDAEGGRAVWPQPPPSFIDLGRSCNERHRENVFVLGTAIHGGSAKYGLDLTQRFVKSHRPTASNRAGGLLDADCPMYLYPIETHKDFLEHPVKSPVGMSIRGTPKPHLAFAPQTLQFLL</sequence>
<name>A0AAD7I5R0_9AGAR</name>
<dbReference type="AlphaFoldDB" id="A0AAD7I5R0"/>
<gene>
    <name evidence="1" type="ORF">B0H16DRAFT_1467011</name>
</gene>
<dbReference type="Proteomes" id="UP001215598">
    <property type="component" value="Unassembled WGS sequence"/>
</dbReference>
<comment type="caution">
    <text evidence="1">The sequence shown here is derived from an EMBL/GenBank/DDBJ whole genome shotgun (WGS) entry which is preliminary data.</text>
</comment>
<accession>A0AAD7I5R0</accession>
<reference evidence="1" key="1">
    <citation type="submission" date="2023-03" db="EMBL/GenBank/DDBJ databases">
        <title>Massive genome expansion in bonnet fungi (Mycena s.s.) driven by repeated elements and novel gene families across ecological guilds.</title>
        <authorList>
            <consortium name="Lawrence Berkeley National Laboratory"/>
            <person name="Harder C.B."/>
            <person name="Miyauchi S."/>
            <person name="Viragh M."/>
            <person name="Kuo A."/>
            <person name="Thoen E."/>
            <person name="Andreopoulos B."/>
            <person name="Lu D."/>
            <person name="Skrede I."/>
            <person name="Drula E."/>
            <person name="Henrissat B."/>
            <person name="Morin E."/>
            <person name="Kohler A."/>
            <person name="Barry K."/>
            <person name="LaButti K."/>
            <person name="Morin E."/>
            <person name="Salamov A."/>
            <person name="Lipzen A."/>
            <person name="Mereny Z."/>
            <person name="Hegedus B."/>
            <person name="Baldrian P."/>
            <person name="Stursova M."/>
            <person name="Weitz H."/>
            <person name="Taylor A."/>
            <person name="Grigoriev I.V."/>
            <person name="Nagy L.G."/>
            <person name="Martin F."/>
            <person name="Kauserud H."/>
        </authorList>
    </citation>
    <scope>NUCLEOTIDE SEQUENCE</scope>
    <source>
        <strain evidence="1">CBHHK182m</strain>
    </source>
</reference>
<protein>
    <submittedName>
        <fullName evidence="1">Uncharacterized protein</fullName>
    </submittedName>
</protein>
<evidence type="ECO:0000313" key="2">
    <source>
        <dbReference type="Proteomes" id="UP001215598"/>
    </source>
</evidence>
<organism evidence="1 2">
    <name type="scientific">Mycena metata</name>
    <dbReference type="NCBI Taxonomy" id="1033252"/>
    <lineage>
        <taxon>Eukaryota</taxon>
        <taxon>Fungi</taxon>
        <taxon>Dikarya</taxon>
        <taxon>Basidiomycota</taxon>
        <taxon>Agaricomycotina</taxon>
        <taxon>Agaricomycetes</taxon>
        <taxon>Agaricomycetidae</taxon>
        <taxon>Agaricales</taxon>
        <taxon>Marasmiineae</taxon>
        <taxon>Mycenaceae</taxon>
        <taxon>Mycena</taxon>
    </lineage>
</organism>
<keyword evidence="2" id="KW-1185">Reference proteome</keyword>
<dbReference type="EMBL" id="JARKIB010000125">
    <property type="protein sequence ID" value="KAJ7735751.1"/>
    <property type="molecule type" value="Genomic_DNA"/>
</dbReference>
<proteinExistence type="predicted"/>
<evidence type="ECO:0000313" key="1">
    <source>
        <dbReference type="EMBL" id="KAJ7735751.1"/>
    </source>
</evidence>